<name>A0AA88TFF8_TACVA</name>
<dbReference type="AlphaFoldDB" id="A0AA88TFF8"/>
<dbReference type="EMBL" id="JAVHJS010000003">
    <property type="protein sequence ID" value="KAK2864661.1"/>
    <property type="molecule type" value="Genomic_DNA"/>
</dbReference>
<reference evidence="1" key="1">
    <citation type="submission" date="2023-08" db="EMBL/GenBank/DDBJ databases">
        <title>Pelteobagrus vachellii genome.</title>
        <authorList>
            <person name="Liu H."/>
        </authorList>
    </citation>
    <scope>NUCLEOTIDE SEQUENCE</scope>
    <source>
        <strain evidence="1">PRFRI_2022a</strain>
        <tissue evidence="1">Muscle</tissue>
    </source>
</reference>
<protein>
    <submittedName>
        <fullName evidence="1">Uncharacterized protein</fullName>
    </submittedName>
</protein>
<sequence length="115" mass="13297">MHSAQTFNLRASQSALPVEHSVTPFQRSDHTASSCSLLRLSKPAQIKRQWKSTTTKTLGETCFNETSVSSECEKLCRAFYFQPRVIQISEKEWEHSCRELNLKLKLHSKEKKKKN</sequence>
<dbReference type="Proteomes" id="UP001187315">
    <property type="component" value="Unassembled WGS sequence"/>
</dbReference>
<keyword evidence="2" id="KW-1185">Reference proteome</keyword>
<gene>
    <name evidence="1" type="ORF">Q7C36_003815</name>
</gene>
<evidence type="ECO:0000313" key="2">
    <source>
        <dbReference type="Proteomes" id="UP001187315"/>
    </source>
</evidence>
<organism evidence="1 2">
    <name type="scientific">Tachysurus vachellii</name>
    <name type="common">Darkbarbel catfish</name>
    <name type="synonym">Pelteobagrus vachellii</name>
    <dbReference type="NCBI Taxonomy" id="175792"/>
    <lineage>
        <taxon>Eukaryota</taxon>
        <taxon>Metazoa</taxon>
        <taxon>Chordata</taxon>
        <taxon>Craniata</taxon>
        <taxon>Vertebrata</taxon>
        <taxon>Euteleostomi</taxon>
        <taxon>Actinopterygii</taxon>
        <taxon>Neopterygii</taxon>
        <taxon>Teleostei</taxon>
        <taxon>Ostariophysi</taxon>
        <taxon>Siluriformes</taxon>
        <taxon>Bagridae</taxon>
        <taxon>Tachysurus</taxon>
    </lineage>
</organism>
<comment type="caution">
    <text evidence="1">The sequence shown here is derived from an EMBL/GenBank/DDBJ whole genome shotgun (WGS) entry which is preliminary data.</text>
</comment>
<evidence type="ECO:0000313" key="1">
    <source>
        <dbReference type="EMBL" id="KAK2864661.1"/>
    </source>
</evidence>
<proteinExistence type="predicted"/>
<accession>A0AA88TFF8</accession>